<keyword evidence="4 10" id="KW-0349">Heme</keyword>
<evidence type="ECO:0000256" key="4">
    <source>
        <dbReference type="ARBA" id="ARBA00022617"/>
    </source>
</evidence>
<feature type="transmembrane region" description="Helical" evidence="11">
    <location>
        <begin position="125"/>
        <end position="148"/>
    </location>
</feature>
<dbReference type="CDD" id="cd00581">
    <property type="entry name" value="QFR_TypeB_TM"/>
    <property type="match status" value="1"/>
</dbReference>
<feature type="transmembrane region" description="Helical" evidence="11">
    <location>
        <begin position="77"/>
        <end position="98"/>
    </location>
</feature>
<evidence type="ECO:0000256" key="7">
    <source>
        <dbReference type="ARBA" id="ARBA00022989"/>
    </source>
</evidence>
<evidence type="ECO:0000313" key="13">
    <source>
        <dbReference type="Proteomes" id="UP000055702"/>
    </source>
</evidence>
<dbReference type="GO" id="GO:0006099">
    <property type="term" value="P:tricarboxylic acid cycle"/>
    <property type="evidence" value="ECO:0007669"/>
    <property type="project" value="InterPro"/>
</dbReference>
<comment type="subcellular location">
    <subcellularLocation>
        <location evidence="3">Membrane</location>
    </subcellularLocation>
</comment>
<organism evidence="12">
    <name type="scientific">Shewanella frigidimarina</name>
    <dbReference type="NCBI Taxonomy" id="56812"/>
    <lineage>
        <taxon>Bacteria</taxon>
        <taxon>Pseudomonadati</taxon>
        <taxon>Pseudomonadota</taxon>
        <taxon>Gammaproteobacteria</taxon>
        <taxon>Alteromonadales</taxon>
        <taxon>Shewanellaceae</taxon>
        <taxon>Shewanella</taxon>
    </lineage>
</organism>
<feature type="binding site" description="axial binding residue" evidence="10">
    <location>
        <position position="143"/>
    </location>
    <ligand>
        <name>heme b</name>
        <dbReference type="ChEBI" id="CHEBI:60344"/>
        <label>bD</label>
    </ligand>
    <ligandPart>
        <name>Fe</name>
        <dbReference type="ChEBI" id="CHEBI:18248"/>
    </ligandPart>
</feature>
<dbReference type="GO" id="GO:0016020">
    <property type="term" value="C:membrane"/>
    <property type="evidence" value="ECO:0007669"/>
    <property type="project" value="UniProtKB-SubCell"/>
</dbReference>
<keyword evidence="9 11" id="KW-0472">Membrane</keyword>
<accession>A0A106C267</accession>
<name>A0A106C267_SHEFR</name>
<feature type="binding site" description="axial binding residue" evidence="10">
    <location>
        <position position="181"/>
    </location>
    <ligand>
        <name>heme b</name>
        <dbReference type="ChEBI" id="CHEBI:60344"/>
        <label>bD</label>
    </ligand>
    <ligandPart>
        <name>Fe</name>
        <dbReference type="ChEBI" id="CHEBI:18248"/>
    </ligandPart>
</feature>
<keyword evidence="6 10" id="KW-0479">Metal-binding</keyword>
<evidence type="ECO:0000256" key="5">
    <source>
        <dbReference type="ARBA" id="ARBA00022692"/>
    </source>
</evidence>
<sequence>MSEKTRVPTAINGGPFGQAWSARADCLQSLTGALLGAFLLVHMHFEASILLGKETFYRFVQVLEGGMFSATGHGWPLVTQIFSVFILVIVVVHAALALRRFPVQLGQWRALRGFMSNIKHKDTRAWYWQMITGFILFFLVSAHLATMILDPEIGPHLSADRVYNGHAWILYVVFLPVVLVHGLIGLYRVILKWGVSNNRSLIRTIAQVLMIYLLCLGSLSLITYISIGSELTLPVQPFIPK</sequence>
<dbReference type="GO" id="GO:0046872">
    <property type="term" value="F:metal ion binding"/>
    <property type="evidence" value="ECO:0007669"/>
    <property type="project" value="UniProtKB-KW"/>
</dbReference>
<feature type="binding site" description="axial binding residue" evidence="10">
    <location>
        <position position="93"/>
    </location>
    <ligand>
        <name>heme b</name>
        <dbReference type="ChEBI" id="CHEBI:60344"/>
        <label>bD</label>
    </ligand>
    <ligandPart>
        <name>Fe</name>
        <dbReference type="ChEBI" id="CHEBI:18248"/>
    </ligandPart>
</feature>
<comment type="cofactor">
    <cofactor evidence="1">
        <name>heme</name>
        <dbReference type="ChEBI" id="CHEBI:30413"/>
    </cofactor>
</comment>
<dbReference type="InterPro" id="IPR034804">
    <property type="entry name" value="SQR/QFR_C/D"/>
</dbReference>
<comment type="function">
    <text evidence="2">Membrane-anchoring subunit of succinate dehydrogenase (SDH).</text>
</comment>
<protein>
    <submittedName>
        <fullName evidence="12">Fumarate reductase</fullName>
    </submittedName>
</protein>
<keyword evidence="8 10" id="KW-0408">Iron</keyword>
<evidence type="ECO:0000256" key="10">
    <source>
        <dbReference type="PIRSR" id="PIRSR000177-1"/>
    </source>
</evidence>
<dbReference type="NCBIfam" id="NF010073">
    <property type="entry name" value="PRK13554.1"/>
    <property type="match status" value="1"/>
</dbReference>
<feature type="transmembrane region" description="Helical" evidence="11">
    <location>
        <begin position="168"/>
        <end position="187"/>
    </location>
</feature>
<dbReference type="NCBIfam" id="NF010072">
    <property type="entry name" value="PRK13553.1"/>
    <property type="match status" value="1"/>
</dbReference>
<dbReference type="Proteomes" id="UP000055702">
    <property type="component" value="Unassembled WGS sequence"/>
</dbReference>
<keyword evidence="7 11" id="KW-1133">Transmembrane helix</keyword>
<dbReference type="EMBL" id="LRDC01000009">
    <property type="protein sequence ID" value="KVX02877.1"/>
    <property type="molecule type" value="Genomic_DNA"/>
</dbReference>
<dbReference type="AlphaFoldDB" id="A0A106C267"/>
<comment type="caution">
    <text evidence="12">The sequence shown here is derived from an EMBL/GenBank/DDBJ whole genome shotgun (WGS) entry which is preliminary data.</text>
</comment>
<feature type="binding site" description="axial binding residue" evidence="10">
    <location>
        <position position="42"/>
    </location>
    <ligand>
        <name>heme b</name>
        <dbReference type="ChEBI" id="CHEBI:60344"/>
        <label>bD</label>
    </ligand>
    <ligandPart>
        <name>Fe</name>
        <dbReference type="ChEBI" id="CHEBI:18248"/>
    </ligandPart>
</feature>
<reference evidence="12 13" key="1">
    <citation type="submission" date="2016-01" db="EMBL/GenBank/DDBJ databases">
        <title>Draft genome of the antarctic isolate Shewanella frigidimarina Ag06-30.</title>
        <authorList>
            <person name="Parmeciano Di Noto G."/>
            <person name="Vazquez S."/>
            <person name="Mac Cormack W."/>
            <person name="Iriarte A."/>
            <person name="Quiroga C."/>
        </authorList>
    </citation>
    <scope>NUCLEOTIDE SEQUENCE [LARGE SCALE GENOMIC DNA]</scope>
    <source>
        <strain evidence="12 13">Ag06-30</strain>
    </source>
</reference>
<evidence type="ECO:0000256" key="8">
    <source>
        <dbReference type="ARBA" id="ARBA00023004"/>
    </source>
</evidence>
<evidence type="ECO:0000256" key="2">
    <source>
        <dbReference type="ARBA" id="ARBA00004050"/>
    </source>
</evidence>
<evidence type="ECO:0000256" key="6">
    <source>
        <dbReference type="ARBA" id="ARBA00022723"/>
    </source>
</evidence>
<gene>
    <name evidence="12" type="ORF">AWJ07_12435</name>
</gene>
<dbReference type="PIRSF" id="PIRSF000177">
    <property type="entry name" value="Fumar_rd_cyt_b"/>
    <property type="match status" value="1"/>
</dbReference>
<dbReference type="Pfam" id="PF01127">
    <property type="entry name" value="Sdh_cyt"/>
    <property type="match status" value="1"/>
</dbReference>
<dbReference type="Gene3D" id="1.20.1300.10">
    <property type="entry name" value="Fumarate reductase/succinate dehydrogenase, transmembrane subunit"/>
    <property type="match status" value="1"/>
</dbReference>
<keyword evidence="5 11" id="KW-0812">Transmembrane</keyword>
<dbReference type="InterPro" id="IPR004224">
    <property type="entry name" value="Fum_red_B_TM"/>
</dbReference>
<evidence type="ECO:0000256" key="9">
    <source>
        <dbReference type="ARBA" id="ARBA00023136"/>
    </source>
</evidence>
<dbReference type="InterPro" id="IPR000701">
    <property type="entry name" value="SuccDH_FuR_B_TM-su"/>
</dbReference>
<dbReference type="RefSeq" id="WP_059744834.1">
    <property type="nucleotide sequence ID" value="NZ_JBOZOX010000044.1"/>
</dbReference>
<feature type="transmembrane region" description="Helical" evidence="11">
    <location>
        <begin position="208"/>
        <end position="227"/>
    </location>
</feature>
<evidence type="ECO:0000256" key="11">
    <source>
        <dbReference type="SAM" id="Phobius"/>
    </source>
</evidence>
<evidence type="ECO:0000256" key="1">
    <source>
        <dbReference type="ARBA" id="ARBA00001971"/>
    </source>
</evidence>
<evidence type="ECO:0000256" key="3">
    <source>
        <dbReference type="ARBA" id="ARBA00004370"/>
    </source>
</evidence>
<evidence type="ECO:0000313" key="12">
    <source>
        <dbReference type="EMBL" id="KVX02877.1"/>
    </source>
</evidence>
<proteinExistence type="predicted"/>
<dbReference type="SUPFAM" id="SSF81343">
    <property type="entry name" value="Fumarate reductase respiratory complex transmembrane subunits"/>
    <property type="match status" value="1"/>
</dbReference>